<comment type="caution">
    <text evidence="2">The sequence shown here is derived from an EMBL/GenBank/DDBJ whole genome shotgun (WGS) entry which is preliminary data.</text>
</comment>
<gene>
    <name evidence="2" type="ORF">CRG98_015305</name>
</gene>
<proteinExistence type="predicted"/>
<evidence type="ECO:0000256" key="1">
    <source>
        <dbReference type="SAM" id="MobiDB-lite"/>
    </source>
</evidence>
<dbReference type="EMBL" id="PGOL01000837">
    <property type="protein sequence ID" value="PKI64298.1"/>
    <property type="molecule type" value="Genomic_DNA"/>
</dbReference>
<dbReference type="Proteomes" id="UP000233551">
    <property type="component" value="Unassembled WGS sequence"/>
</dbReference>
<reference evidence="2 3" key="1">
    <citation type="submission" date="2017-11" db="EMBL/GenBank/DDBJ databases">
        <title>De-novo sequencing of pomegranate (Punica granatum L.) genome.</title>
        <authorList>
            <person name="Akparov Z."/>
            <person name="Amiraslanov A."/>
            <person name="Hajiyeva S."/>
            <person name="Abbasov M."/>
            <person name="Kaur K."/>
            <person name="Hamwieh A."/>
            <person name="Solovyev V."/>
            <person name="Salamov A."/>
            <person name="Braich B."/>
            <person name="Kosarev P."/>
            <person name="Mahmoud A."/>
            <person name="Hajiyev E."/>
            <person name="Babayeva S."/>
            <person name="Izzatullayeva V."/>
            <person name="Mammadov A."/>
            <person name="Mammadov A."/>
            <person name="Sharifova S."/>
            <person name="Ojaghi J."/>
            <person name="Eynullazada K."/>
            <person name="Bayramov B."/>
            <person name="Abdulazimova A."/>
            <person name="Shahmuradov I."/>
        </authorList>
    </citation>
    <scope>NUCLEOTIDE SEQUENCE [LARGE SCALE GENOMIC DNA]</scope>
    <source>
        <strain evidence="3">cv. AG2017</strain>
        <tissue evidence="2">Leaf</tissue>
    </source>
</reference>
<feature type="compositionally biased region" description="Pro residues" evidence="1">
    <location>
        <begin position="44"/>
        <end position="58"/>
    </location>
</feature>
<feature type="region of interest" description="Disordered" evidence="1">
    <location>
        <begin position="40"/>
        <end position="65"/>
    </location>
</feature>
<feature type="region of interest" description="Disordered" evidence="1">
    <location>
        <begin position="134"/>
        <end position="160"/>
    </location>
</feature>
<accession>A0A2I0K6W9</accession>
<evidence type="ECO:0000313" key="3">
    <source>
        <dbReference type="Proteomes" id="UP000233551"/>
    </source>
</evidence>
<organism evidence="2 3">
    <name type="scientific">Punica granatum</name>
    <name type="common">Pomegranate</name>
    <dbReference type="NCBI Taxonomy" id="22663"/>
    <lineage>
        <taxon>Eukaryota</taxon>
        <taxon>Viridiplantae</taxon>
        <taxon>Streptophyta</taxon>
        <taxon>Embryophyta</taxon>
        <taxon>Tracheophyta</taxon>
        <taxon>Spermatophyta</taxon>
        <taxon>Magnoliopsida</taxon>
        <taxon>eudicotyledons</taxon>
        <taxon>Gunneridae</taxon>
        <taxon>Pentapetalae</taxon>
        <taxon>rosids</taxon>
        <taxon>malvids</taxon>
        <taxon>Myrtales</taxon>
        <taxon>Lythraceae</taxon>
        <taxon>Punica</taxon>
    </lineage>
</organism>
<protein>
    <submittedName>
        <fullName evidence="2">Uncharacterized protein</fullName>
    </submittedName>
</protein>
<name>A0A2I0K6W9_PUNGR</name>
<sequence>MARSAKMVDCDSAIKDNAEHRTTYGTHFVFVCSRSHPASDDACSPPPPPLTPPDPSSPDSPRSIVALSPPLTVTSHLPQIHHLPLLLSLVAALKNRKRPIRTAASLFNLCVYNWERMLTCIACSKQQQQRLNDGSLHQQDDEDAAATPRTKQAIKALTSQ</sequence>
<evidence type="ECO:0000313" key="2">
    <source>
        <dbReference type="EMBL" id="PKI64298.1"/>
    </source>
</evidence>
<feature type="non-terminal residue" evidence="2">
    <location>
        <position position="160"/>
    </location>
</feature>
<dbReference type="AlphaFoldDB" id="A0A2I0K6W9"/>
<keyword evidence="3" id="KW-1185">Reference proteome</keyword>